<dbReference type="GO" id="GO:0016787">
    <property type="term" value="F:hydrolase activity"/>
    <property type="evidence" value="ECO:0007669"/>
    <property type="project" value="UniProtKB-KW"/>
</dbReference>
<dbReference type="PROSITE" id="PS50146">
    <property type="entry name" value="DAGK"/>
    <property type="match status" value="1"/>
</dbReference>
<dbReference type="Gene3D" id="1.20.144.10">
    <property type="entry name" value="Phosphatidic acid phosphatase type 2/haloperoxidase"/>
    <property type="match status" value="1"/>
</dbReference>
<dbReference type="Gene3D" id="2.60.200.40">
    <property type="match status" value="1"/>
</dbReference>
<organism evidence="8 9">
    <name type="scientific">Mycobacterium scrofulaceum</name>
    <dbReference type="NCBI Taxonomy" id="1783"/>
    <lineage>
        <taxon>Bacteria</taxon>
        <taxon>Bacillati</taxon>
        <taxon>Actinomycetota</taxon>
        <taxon>Actinomycetes</taxon>
        <taxon>Mycobacteriales</taxon>
        <taxon>Mycobacteriaceae</taxon>
        <taxon>Mycobacterium</taxon>
    </lineage>
</organism>
<keyword evidence="4" id="KW-0378">Hydrolase</keyword>
<comment type="subcellular location">
    <subcellularLocation>
        <location evidence="1">Cell membrane</location>
        <topology evidence="1">Multi-pass membrane protein</topology>
    </subcellularLocation>
</comment>
<feature type="domain" description="DAGKc" evidence="7">
    <location>
        <begin position="209"/>
        <end position="333"/>
    </location>
</feature>
<dbReference type="PANTHER" id="PTHR14969">
    <property type="entry name" value="SPHINGOSINE-1-PHOSPHATE PHOSPHOHYDROLASE"/>
    <property type="match status" value="1"/>
</dbReference>
<dbReference type="InterPro" id="IPR000326">
    <property type="entry name" value="PAP2/HPO"/>
</dbReference>
<reference evidence="8 9" key="1">
    <citation type="submission" date="2016-06" db="EMBL/GenBank/DDBJ databases">
        <authorList>
            <person name="Kjaerup R.B."/>
            <person name="Dalgaard T.S."/>
            <person name="Juul-Madsen H.R."/>
        </authorList>
    </citation>
    <scope>NUCLEOTIDE SEQUENCE [LARGE SCALE GENOMIC DNA]</scope>
    <source>
        <strain evidence="8 9">E2838</strain>
    </source>
</reference>
<dbReference type="Proteomes" id="UP000092207">
    <property type="component" value="Unassembled WGS sequence"/>
</dbReference>
<dbReference type="CDD" id="cd01610">
    <property type="entry name" value="PAP2_like"/>
    <property type="match status" value="1"/>
</dbReference>
<evidence type="ECO:0000313" key="9">
    <source>
        <dbReference type="Proteomes" id="UP000092207"/>
    </source>
</evidence>
<dbReference type="Gene3D" id="3.40.50.10330">
    <property type="entry name" value="Probable inorganic polyphosphate/atp-NAD kinase, domain 1"/>
    <property type="match status" value="1"/>
</dbReference>
<keyword evidence="5" id="KW-1133">Transmembrane helix</keyword>
<dbReference type="GO" id="GO:0016301">
    <property type="term" value="F:kinase activity"/>
    <property type="evidence" value="ECO:0007669"/>
    <property type="project" value="InterPro"/>
</dbReference>
<evidence type="ECO:0000313" key="8">
    <source>
        <dbReference type="EMBL" id="OBH93572.1"/>
    </source>
</evidence>
<dbReference type="InterPro" id="IPR017438">
    <property type="entry name" value="ATP-NAD_kinase_N"/>
</dbReference>
<protein>
    <submittedName>
        <fullName evidence="8">Phosphoesterase</fullName>
    </submittedName>
</protein>
<evidence type="ECO:0000259" key="7">
    <source>
        <dbReference type="PROSITE" id="PS50146"/>
    </source>
</evidence>
<proteinExistence type="predicted"/>
<accession>A0A1A2UZ81</accession>
<dbReference type="SMART" id="SM00014">
    <property type="entry name" value="acidPPc"/>
    <property type="match status" value="1"/>
</dbReference>
<evidence type="ECO:0000256" key="6">
    <source>
        <dbReference type="ARBA" id="ARBA00023136"/>
    </source>
</evidence>
<name>A0A1A2UZ81_MYCSC</name>
<evidence type="ECO:0000256" key="2">
    <source>
        <dbReference type="ARBA" id="ARBA00022475"/>
    </source>
</evidence>
<dbReference type="Pfam" id="PF01569">
    <property type="entry name" value="PAP2"/>
    <property type="match status" value="1"/>
</dbReference>
<evidence type="ECO:0000256" key="1">
    <source>
        <dbReference type="ARBA" id="ARBA00004651"/>
    </source>
</evidence>
<comment type="caution">
    <text evidence="8">The sequence shown here is derived from an EMBL/GenBank/DDBJ whole genome shotgun (WGS) entry which is preliminary data.</text>
</comment>
<dbReference type="GO" id="GO:0005886">
    <property type="term" value="C:plasma membrane"/>
    <property type="evidence" value="ECO:0007669"/>
    <property type="project" value="UniProtKB-SubCell"/>
</dbReference>
<keyword evidence="3" id="KW-0812">Transmembrane</keyword>
<dbReference type="SUPFAM" id="SSF111331">
    <property type="entry name" value="NAD kinase/diacylglycerol kinase-like"/>
    <property type="match status" value="1"/>
</dbReference>
<evidence type="ECO:0000256" key="3">
    <source>
        <dbReference type="ARBA" id="ARBA00022692"/>
    </source>
</evidence>
<dbReference type="RefSeq" id="WP_067308527.1">
    <property type="nucleotide sequence ID" value="NZ_LZJY01000322.1"/>
</dbReference>
<dbReference type="SMART" id="SM00046">
    <property type="entry name" value="DAGKc"/>
    <property type="match status" value="1"/>
</dbReference>
<evidence type="ECO:0000256" key="4">
    <source>
        <dbReference type="ARBA" id="ARBA00022801"/>
    </source>
</evidence>
<dbReference type="EMBL" id="LZJY01000322">
    <property type="protein sequence ID" value="OBH93572.1"/>
    <property type="molecule type" value="Genomic_DNA"/>
</dbReference>
<evidence type="ECO:0000256" key="5">
    <source>
        <dbReference type="ARBA" id="ARBA00022989"/>
    </source>
</evidence>
<sequence length="498" mass="53161">MRIPRLRSSRAVRQITAGLSTLDAELFDAIAESPSPLLDKLMPALSRAADDGKLWFAIAAALAMSGNRSAGHAAGRGVASLAVTSLVTNQVAKRAWRRTRPSHESVPLLRRLHKYPKSNSLPSGHSASAAAFAVGVGMENPILGLLIAPLAGLVGVSRVGTGAHYPSDVFAGVGIGASVAVLGSRLVPPIAEHKLPSADPLRIETPPRPDGTGVVVVVNPASGSGTGARIIGEVRRELPNAEIVELTKNDNITEVIRAAAERADVLGVGGGDGTVACAAAIAVDAGRPLAVFPAGTFNHFAKDIGCDHQAKTIRAIRQGTVSCVDLLCFNDSHVIVNTASIGTYPRLVQTRERLEHTIGKPLASAYAMLRVLRHEQPVRISYDNKTLQTSLVFLGNSIYLPSGFAPAQRSRLDTGLIDVRILETGRPFSKIRVMTALMLGRLQRSRLYHEHHVPEFSFRSVDGPTAVAMDGEVDGQHEHARFTVRYRALPVFCPSRRR</sequence>
<dbReference type="Pfam" id="PF00781">
    <property type="entry name" value="DAGK_cat"/>
    <property type="match status" value="1"/>
</dbReference>
<dbReference type="SUPFAM" id="SSF48317">
    <property type="entry name" value="Acid phosphatase/Vanadium-dependent haloperoxidase"/>
    <property type="match status" value="1"/>
</dbReference>
<dbReference type="InterPro" id="IPR001206">
    <property type="entry name" value="Diacylglycerol_kinase_cat_dom"/>
</dbReference>
<dbReference type="InterPro" id="IPR036938">
    <property type="entry name" value="PAP2/HPO_sf"/>
</dbReference>
<dbReference type="PANTHER" id="PTHR14969:SF62">
    <property type="entry name" value="DECAPRENYLPHOSPHORYL-5-PHOSPHORIBOSE PHOSPHATASE RV3807C-RELATED"/>
    <property type="match status" value="1"/>
</dbReference>
<dbReference type="InterPro" id="IPR016064">
    <property type="entry name" value="NAD/diacylglycerol_kinase_sf"/>
</dbReference>
<gene>
    <name evidence="8" type="ORF">A5679_22750</name>
</gene>
<keyword evidence="2" id="KW-1003">Cell membrane</keyword>
<keyword evidence="6" id="KW-0472">Membrane</keyword>
<dbReference type="AlphaFoldDB" id="A0A1A2UZ81"/>